<proteinExistence type="predicted"/>
<dbReference type="STRING" id="28128.HMPREF3226_00303"/>
<sequence length="59" mass="6917">MDDLVYSNNLLTHTHNRRNSRLSLKLNFPLLCACVMRCHTSIQRGFATHYPFCFCIPVF</sequence>
<protein>
    <submittedName>
        <fullName evidence="1">Uncharacterized protein</fullName>
    </submittedName>
</protein>
<evidence type="ECO:0000313" key="1">
    <source>
        <dbReference type="EMBL" id="KXA43859.1"/>
    </source>
</evidence>
<name>A0A133QLW7_9BACT</name>
<dbReference type="AlphaFoldDB" id="A0A133QLW7"/>
<dbReference type="PATRIC" id="fig|28128.5.peg.305"/>
<dbReference type="Proteomes" id="UP000070533">
    <property type="component" value="Unassembled WGS sequence"/>
</dbReference>
<accession>A0A133QLW7</accession>
<evidence type="ECO:0000313" key="2">
    <source>
        <dbReference type="Proteomes" id="UP000070533"/>
    </source>
</evidence>
<keyword evidence="2" id="KW-1185">Reference proteome</keyword>
<reference evidence="2" key="1">
    <citation type="submission" date="2016-01" db="EMBL/GenBank/DDBJ databases">
        <authorList>
            <person name="Mitreva M."/>
            <person name="Pepin K.H."/>
            <person name="Mihindukulasuriya K.A."/>
            <person name="Fulton R."/>
            <person name="Fronick C."/>
            <person name="O'Laughlin M."/>
            <person name="Miner T."/>
            <person name="Herter B."/>
            <person name="Rosa B.A."/>
            <person name="Cordes M."/>
            <person name="Tomlinson C."/>
            <person name="Wollam A."/>
            <person name="Palsikar V.B."/>
            <person name="Mardis E.R."/>
            <person name="Wilson R.K."/>
        </authorList>
    </citation>
    <scope>NUCLEOTIDE SEQUENCE [LARGE SCALE GENOMIC DNA]</scope>
    <source>
        <strain evidence="2">MJR7716</strain>
    </source>
</reference>
<comment type="caution">
    <text evidence="1">The sequence shown here is derived from an EMBL/GenBank/DDBJ whole genome shotgun (WGS) entry which is preliminary data.</text>
</comment>
<gene>
    <name evidence="1" type="ORF">HMPREF3226_00303</name>
</gene>
<organism evidence="1 2">
    <name type="scientific">Prevotella corporis</name>
    <dbReference type="NCBI Taxonomy" id="28128"/>
    <lineage>
        <taxon>Bacteria</taxon>
        <taxon>Pseudomonadati</taxon>
        <taxon>Bacteroidota</taxon>
        <taxon>Bacteroidia</taxon>
        <taxon>Bacteroidales</taxon>
        <taxon>Prevotellaceae</taxon>
        <taxon>Prevotella</taxon>
    </lineage>
</organism>
<dbReference type="EMBL" id="LRQG01000013">
    <property type="protein sequence ID" value="KXA43859.1"/>
    <property type="molecule type" value="Genomic_DNA"/>
</dbReference>